<name>A0A512H804_9PROT</name>
<dbReference type="AlphaFoldDB" id="A0A512H804"/>
<keyword evidence="2" id="KW-0067">ATP-binding</keyword>
<evidence type="ECO:0000256" key="2">
    <source>
        <dbReference type="ARBA" id="ARBA00022840"/>
    </source>
</evidence>
<dbReference type="GO" id="GO:0005524">
    <property type="term" value="F:ATP binding"/>
    <property type="evidence" value="ECO:0007669"/>
    <property type="project" value="UniProtKB-KW"/>
</dbReference>
<comment type="catalytic activity">
    <reaction evidence="3">
        <text>a long-chain fatty acid + ATP + CoA = a long-chain fatty acyl-CoA + AMP + diphosphate</text>
        <dbReference type="Rhea" id="RHEA:15421"/>
        <dbReference type="ChEBI" id="CHEBI:30616"/>
        <dbReference type="ChEBI" id="CHEBI:33019"/>
        <dbReference type="ChEBI" id="CHEBI:57287"/>
        <dbReference type="ChEBI" id="CHEBI:57560"/>
        <dbReference type="ChEBI" id="CHEBI:83139"/>
        <dbReference type="ChEBI" id="CHEBI:456215"/>
        <dbReference type="EC" id="6.2.1.3"/>
    </reaction>
    <physiologicalReaction direction="left-to-right" evidence="3">
        <dbReference type="Rhea" id="RHEA:15422"/>
    </physiologicalReaction>
</comment>
<dbReference type="Proteomes" id="UP000321567">
    <property type="component" value="Unassembled WGS sequence"/>
</dbReference>
<evidence type="ECO:0000313" key="6">
    <source>
        <dbReference type="Proteomes" id="UP000321567"/>
    </source>
</evidence>
<dbReference type="Gene3D" id="3.40.50.12780">
    <property type="entry name" value="N-terminal domain of ligase-like"/>
    <property type="match status" value="1"/>
</dbReference>
<dbReference type="PANTHER" id="PTHR43272:SF33">
    <property type="entry name" value="AMP-BINDING DOMAIN-CONTAINING PROTEIN-RELATED"/>
    <property type="match status" value="1"/>
</dbReference>
<evidence type="ECO:0000313" key="5">
    <source>
        <dbReference type="EMBL" id="GEO81571.1"/>
    </source>
</evidence>
<dbReference type="InterPro" id="IPR045851">
    <property type="entry name" value="AMP-bd_C_sf"/>
</dbReference>
<dbReference type="CDD" id="cd05907">
    <property type="entry name" value="VL_LC_FACS_like"/>
    <property type="match status" value="1"/>
</dbReference>
<proteinExistence type="predicted"/>
<feature type="domain" description="AMP-dependent synthetase/ligase" evidence="4">
    <location>
        <begin position="16"/>
        <end position="425"/>
    </location>
</feature>
<reference evidence="5 6" key="1">
    <citation type="submission" date="2019-07" db="EMBL/GenBank/DDBJ databases">
        <title>Whole genome shotgun sequence of Rhodospirillum oryzae NBRC 107573.</title>
        <authorList>
            <person name="Hosoyama A."/>
            <person name="Uohara A."/>
            <person name="Ohji S."/>
            <person name="Ichikawa N."/>
        </authorList>
    </citation>
    <scope>NUCLEOTIDE SEQUENCE [LARGE SCALE GENOMIC DNA]</scope>
    <source>
        <strain evidence="5 6">NBRC 107573</strain>
    </source>
</reference>
<organism evidence="5 6">
    <name type="scientific">Pararhodospirillum oryzae</name>
    <dbReference type="NCBI Taxonomy" id="478448"/>
    <lineage>
        <taxon>Bacteria</taxon>
        <taxon>Pseudomonadati</taxon>
        <taxon>Pseudomonadota</taxon>
        <taxon>Alphaproteobacteria</taxon>
        <taxon>Rhodospirillales</taxon>
        <taxon>Rhodospirillaceae</taxon>
        <taxon>Pararhodospirillum</taxon>
    </lineage>
</organism>
<keyword evidence="6" id="KW-1185">Reference proteome</keyword>
<evidence type="ECO:0000256" key="1">
    <source>
        <dbReference type="ARBA" id="ARBA00022741"/>
    </source>
</evidence>
<sequence>MVRQETHTSLIALFLSQAARFKEKPFLWSKRDGVYRPWSWASVHDQAVALANALIDLGLKPGDRVVLASENRPDWTVADLAILAAGGIPTPAYATNTEADHLHVINNVEAAMAIVSTPALARRFLPAAARARQRPVVIVMDPLEDVPVPDGLQVLSWNALMAQGEGRDVPAPAHRAKADDLAVIIHTSGTGGAPKGVMLSHRAILHNCMGAHDLLATIGLSHEIFLSFLPLSHSYEHTTGLFFPICLGAEVYFAEGVETLSTNLQEVRPTIMTAVPRLYEMMRARLLRTVEKEDGLKAKLFKHAVDLGTRRQMDPDSLSLGDRLADRALDVLVRRKVAERFGGRLKAMVSGGGPLNPEVGLFFRALHVPVLQGYGLTEAAPVVSCNLPQRVKIHTVGPALKGVEVRLGLDGELQVRGPLVMDGYWNDPEATAAALDAEGWLHTGDVGELDEDGYIHITDRKKDIIVNSGGDNISPQRVEGILALEPEIGQVVVFGDRMPHLVALIVPDREFLMRWAREHGRSEDLAALANDPALRHAVSRAIDRANLRLSPIERVRRFALLGEPPSIDNAQMTPTMKARRHIIRDTYGDLIDSLYGGSVAA</sequence>
<dbReference type="GO" id="GO:0004467">
    <property type="term" value="F:long-chain fatty acid-CoA ligase activity"/>
    <property type="evidence" value="ECO:0007669"/>
    <property type="project" value="UniProtKB-EC"/>
</dbReference>
<comment type="caution">
    <text evidence="5">The sequence shown here is derived from an EMBL/GenBank/DDBJ whole genome shotgun (WGS) entry which is preliminary data.</text>
</comment>
<dbReference type="Pfam" id="PF23562">
    <property type="entry name" value="AMP-binding_C_3"/>
    <property type="match status" value="1"/>
</dbReference>
<dbReference type="SUPFAM" id="SSF56801">
    <property type="entry name" value="Acetyl-CoA synthetase-like"/>
    <property type="match status" value="1"/>
</dbReference>
<dbReference type="InterPro" id="IPR042099">
    <property type="entry name" value="ANL_N_sf"/>
</dbReference>
<protein>
    <submittedName>
        <fullName evidence="5">AMP-dependent synthetase</fullName>
    </submittedName>
</protein>
<dbReference type="PANTHER" id="PTHR43272">
    <property type="entry name" value="LONG-CHAIN-FATTY-ACID--COA LIGASE"/>
    <property type="match status" value="1"/>
</dbReference>
<evidence type="ECO:0000256" key="3">
    <source>
        <dbReference type="ARBA" id="ARBA00024484"/>
    </source>
</evidence>
<keyword evidence="1" id="KW-0547">Nucleotide-binding</keyword>
<dbReference type="InterPro" id="IPR000873">
    <property type="entry name" value="AMP-dep_synth/lig_dom"/>
</dbReference>
<dbReference type="Pfam" id="PF00501">
    <property type="entry name" value="AMP-binding"/>
    <property type="match status" value="1"/>
</dbReference>
<dbReference type="EMBL" id="BJZO01000040">
    <property type="protein sequence ID" value="GEO81571.1"/>
    <property type="molecule type" value="Genomic_DNA"/>
</dbReference>
<gene>
    <name evidence="5" type="ORF">ROR02_17020</name>
</gene>
<accession>A0A512H804</accession>
<dbReference type="GO" id="GO:0016020">
    <property type="term" value="C:membrane"/>
    <property type="evidence" value="ECO:0007669"/>
    <property type="project" value="TreeGrafter"/>
</dbReference>
<evidence type="ECO:0000259" key="4">
    <source>
        <dbReference type="Pfam" id="PF00501"/>
    </source>
</evidence>
<dbReference type="Gene3D" id="3.30.300.30">
    <property type="match status" value="1"/>
</dbReference>